<evidence type="ECO:0000313" key="4">
    <source>
        <dbReference type="EMBL" id="KAJ9596480.1"/>
    </source>
</evidence>
<dbReference type="EMBL" id="JASPKZ010001987">
    <property type="protein sequence ID" value="KAJ9596480.1"/>
    <property type="molecule type" value="Genomic_DNA"/>
</dbReference>
<reference evidence="4" key="2">
    <citation type="submission" date="2023-05" db="EMBL/GenBank/DDBJ databases">
        <authorList>
            <person name="Fouks B."/>
        </authorList>
    </citation>
    <scope>NUCLEOTIDE SEQUENCE</scope>
    <source>
        <strain evidence="4">Stay&amp;Tobe</strain>
        <tissue evidence="4">Testes</tissue>
    </source>
</reference>
<dbReference type="Gene3D" id="3.60.10.10">
    <property type="entry name" value="Endonuclease/exonuclease/phosphatase"/>
    <property type="match status" value="1"/>
</dbReference>
<feature type="domain" description="Helix-hairpin-helix DNA-binding motif class 1" evidence="3">
    <location>
        <begin position="158"/>
        <end position="177"/>
    </location>
</feature>
<dbReference type="PANTHER" id="PTHR21180">
    <property type="entry name" value="ENDONUCLEASE/EXONUCLEASE/PHOSPHATASE FAMILY DOMAIN-CONTAINING PROTEIN 1"/>
    <property type="match status" value="1"/>
</dbReference>
<evidence type="ECO:0000313" key="5">
    <source>
        <dbReference type="Proteomes" id="UP001233999"/>
    </source>
</evidence>
<feature type="domain" description="Helix-hairpin-helix DNA-binding motif class 1" evidence="3">
    <location>
        <begin position="188"/>
        <end position="207"/>
    </location>
</feature>
<dbReference type="InterPro" id="IPR003583">
    <property type="entry name" value="Hlx-hairpin-Hlx_DNA-bd_motif"/>
</dbReference>
<dbReference type="SMART" id="SM00278">
    <property type="entry name" value="HhH1"/>
    <property type="match status" value="4"/>
</dbReference>
<feature type="region of interest" description="Disordered" evidence="2">
    <location>
        <begin position="1"/>
        <end position="33"/>
    </location>
</feature>
<protein>
    <recommendedName>
        <fullName evidence="1">Endonuclease/exonuclease/phosphatase family domain-containing protein 1</fullName>
    </recommendedName>
</protein>
<dbReference type="InterPro" id="IPR051675">
    <property type="entry name" value="Endo/Exo/Phosphatase_dom_1"/>
</dbReference>
<sequence length="579" mass="64616">MGQNSSVPSGIRRGRRKSFRESWRSPFPRRSQTHQGNLSAAFNFNDVDLKVDQLNVNTASEEELMTLPGISRNIAQNIVEYRQAIGRFKKVEDLALVSGIGAEKLDLIRPEICVSRRKNVSCTSSRAQSMDSLPSTVECNGRGVRGGAVHNINTASVFELMTVHGLNQELAANIVEYRDKKGPFNNVDDLLKVKGINMWRLGALRPHLGVHNMTDGAPVISSSTTSIPNGTVHNRQNYYYYCYYSSLLQLSMFTDNSRKISTGGTGLNGFVAGKDIFELLSAYSQRPILEDEFHGERNGKMAVRVATWNLQDFTLEKVDNPGVKEIICRTVLENSFSLLALQEITHGPSLKQVCEELNNPSLRRVLDWKHNDRQWKCALPHEQNSNNKGSTRLGFLYDASCDVELVSMHELCVKPTDTPTGTEALLATFKVGELRICVLNMYVEKCDVCRIEKVVQAQVKQTDMLIILGDFTGLSHNQGEGEISRLQYKSILSTSSNTHSSSTDNQGCQYYDNIFLNSEMQLQYTGMSGVVRQGLNHLAIPRGWSWGGSASEHCPVWCEIYTEALLAEKLVPNGTPHLE</sequence>
<dbReference type="Gene3D" id="1.10.150.280">
    <property type="entry name" value="AF1531-like domain"/>
    <property type="match status" value="1"/>
</dbReference>
<evidence type="ECO:0000256" key="1">
    <source>
        <dbReference type="ARBA" id="ARBA00015260"/>
    </source>
</evidence>
<keyword evidence="5" id="KW-1185">Reference proteome</keyword>
<dbReference type="Gene3D" id="1.10.150.320">
    <property type="entry name" value="Photosystem II 12 kDa extrinsic protein"/>
    <property type="match status" value="1"/>
</dbReference>
<name>A0AAD8ACE5_DIPPU</name>
<dbReference type="AlphaFoldDB" id="A0AAD8ACE5"/>
<dbReference type="SUPFAM" id="SSF56219">
    <property type="entry name" value="DNase I-like"/>
    <property type="match status" value="1"/>
</dbReference>
<accession>A0AAD8ACE5</accession>
<proteinExistence type="predicted"/>
<gene>
    <name evidence="4" type="ORF">L9F63_012519</name>
</gene>
<dbReference type="PANTHER" id="PTHR21180:SF32">
    <property type="entry name" value="ENDONUCLEASE_EXONUCLEASE_PHOSPHATASE FAMILY DOMAIN-CONTAINING PROTEIN 1"/>
    <property type="match status" value="1"/>
</dbReference>
<organism evidence="4 5">
    <name type="scientific">Diploptera punctata</name>
    <name type="common">Pacific beetle cockroach</name>
    <dbReference type="NCBI Taxonomy" id="6984"/>
    <lineage>
        <taxon>Eukaryota</taxon>
        <taxon>Metazoa</taxon>
        <taxon>Ecdysozoa</taxon>
        <taxon>Arthropoda</taxon>
        <taxon>Hexapoda</taxon>
        <taxon>Insecta</taxon>
        <taxon>Pterygota</taxon>
        <taxon>Neoptera</taxon>
        <taxon>Polyneoptera</taxon>
        <taxon>Dictyoptera</taxon>
        <taxon>Blattodea</taxon>
        <taxon>Blaberoidea</taxon>
        <taxon>Blaberidae</taxon>
        <taxon>Diplopterinae</taxon>
        <taxon>Diploptera</taxon>
    </lineage>
</organism>
<dbReference type="GO" id="GO:0006281">
    <property type="term" value="P:DNA repair"/>
    <property type="evidence" value="ECO:0007669"/>
    <property type="project" value="InterPro"/>
</dbReference>
<feature type="domain" description="Helix-hairpin-helix DNA-binding motif class 1" evidence="3">
    <location>
        <begin position="62"/>
        <end position="81"/>
    </location>
</feature>
<reference evidence="4" key="1">
    <citation type="journal article" date="2023" name="IScience">
        <title>Live-bearing cockroach genome reveals convergent evolutionary mechanisms linked to viviparity in insects and beyond.</title>
        <authorList>
            <person name="Fouks B."/>
            <person name="Harrison M.C."/>
            <person name="Mikhailova A.A."/>
            <person name="Marchal E."/>
            <person name="English S."/>
            <person name="Carruthers M."/>
            <person name="Jennings E.C."/>
            <person name="Chiamaka E.L."/>
            <person name="Frigard R.A."/>
            <person name="Pippel M."/>
            <person name="Attardo G.M."/>
            <person name="Benoit J.B."/>
            <person name="Bornberg-Bauer E."/>
            <person name="Tobe S.S."/>
        </authorList>
    </citation>
    <scope>NUCLEOTIDE SEQUENCE</scope>
    <source>
        <strain evidence="4">Stay&amp;Tobe</strain>
    </source>
</reference>
<dbReference type="GO" id="GO:0003677">
    <property type="term" value="F:DNA binding"/>
    <property type="evidence" value="ECO:0007669"/>
    <property type="project" value="InterPro"/>
</dbReference>
<evidence type="ECO:0000256" key="2">
    <source>
        <dbReference type="SAM" id="MobiDB-lite"/>
    </source>
</evidence>
<dbReference type="InterPro" id="IPR010994">
    <property type="entry name" value="RuvA_2-like"/>
</dbReference>
<feature type="domain" description="Helix-hairpin-helix DNA-binding motif class 1" evidence="3">
    <location>
        <begin position="92"/>
        <end position="111"/>
    </location>
</feature>
<dbReference type="Pfam" id="PF12836">
    <property type="entry name" value="HHH_3"/>
    <property type="match status" value="2"/>
</dbReference>
<dbReference type="InterPro" id="IPR036691">
    <property type="entry name" value="Endo/exonu/phosph_ase_sf"/>
</dbReference>
<dbReference type="Proteomes" id="UP001233999">
    <property type="component" value="Unassembled WGS sequence"/>
</dbReference>
<dbReference type="SUPFAM" id="SSF47781">
    <property type="entry name" value="RuvA domain 2-like"/>
    <property type="match status" value="2"/>
</dbReference>
<evidence type="ECO:0000259" key="3">
    <source>
        <dbReference type="SMART" id="SM00278"/>
    </source>
</evidence>
<comment type="caution">
    <text evidence="4">The sequence shown here is derived from an EMBL/GenBank/DDBJ whole genome shotgun (WGS) entry which is preliminary data.</text>
</comment>